<dbReference type="Proteomes" id="UP001500556">
    <property type="component" value="Unassembled WGS sequence"/>
</dbReference>
<dbReference type="InterPro" id="IPR046341">
    <property type="entry name" value="SET_dom_sf"/>
</dbReference>
<reference evidence="3" key="1">
    <citation type="journal article" date="2019" name="Int. J. Syst. Evol. Microbiol.">
        <title>The Global Catalogue of Microorganisms (GCM) 10K type strain sequencing project: providing services to taxonomists for standard genome sequencing and annotation.</title>
        <authorList>
            <consortium name="The Broad Institute Genomics Platform"/>
            <consortium name="The Broad Institute Genome Sequencing Center for Infectious Disease"/>
            <person name="Wu L."/>
            <person name="Ma J."/>
        </authorList>
    </citation>
    <scope>NUCLEOTIDE SEQUENCE [LARGE SCALE GENOMIC DNA]</scope>
    <source>
        <strain evidence="3">JCM 18961</strain>
    </source>
</reference>
<keyword evidence="3" id="KW-1185">Reference proteome</keyword>
<organism evidence="2 3">
    <name type="scientific">Pedococcus ginsenosidimutans</name>
    <dbReference type="NCBI Taxonomy" id="490570"/>
    <lineage>
        <taxon>Bacteria</taxon>
        <taxon>Bacillati</taxon>
        <taxon>Actinomycetota</taxon>
        <taxon>Actinomycetes</taxon>
        <taxon>Micrococcales</taxon>
        <taxon>Intrasporangiaceae</taxon>
        <taxon>Pedococcus</taxon>
    </lineage>
</organism>
<dbReference type="InterPro" id="IPR001214">
    <property type="entry name" value="SET_dom"/>
</dbReference>
<evidence type="ECO:0000259" key="1">
    <source>
        <dbReference type="Pfam" id="PF00856"/>
    </source>
</evidence>
<dbReference type="RefSeq" id="WP_345502142.1">
    <property type="nucleotide sequence ID" value="NZ_BAABLO010000004.1"/>
</dbReference>
<comment type="caution">
    <text evidence="2">The sequence shown here is derived from an EMBL/GenBank/DDBJ whole genome shotgun (WGS) entry which is preliminary data.</text>
</comment>
<dbReference type="EMBL" id="BAABLO010000004">
    <property type="protein sequence ID" value="GAA4718299.1"/>
    <property type="molecule type" value="Genomic_DNA"/>
</dbReference>
<feature type="domain" description="SET" evidence="1">
    <location>
        <begin position="31"/>
        <end position="67"/>
    </location>
</feature>
<evidence type="ECO:0000313" key="2">
    <source>
        <dbReference type="EMBL" id="GAA4718299.1"/>
    </source>
</evidence>
<dbReference type="SUPFAM" id="SSF82199">
    <property type="entry name" value="SET domain"/>
    <property type="match status" value="1"/>
</dbReference>
<proteinExistence type="predicted"/>
<dbReference type="Pfam" id="PF00856">
    <property type="entry name" value="SET"/>
    <property type="match status" value="1"/>
</dbReference>
<name>A0ABP8Y032_9MICO</name>
<protein>
    <recommendedName>
        <fullName evidence="1">SET domain-containing protein</fullName>
    </recommendedName>
</protein>
<dbReference type="CDD" id="cd08161">
    <property type="entry name" value="SET"/>
    <property type="match status" value="1"/>
</dbReference>
<gene>
    <name evidence="2" type="ORF">GCM10025782_14320</name>
</gene>
<accession>A0ABP8Y032</accession>
<dbReference type="Gene3D" id="2.170.270.10">
    <property type="entry name" value="SET domain"/>
    <property type="match status" value="1"/>
</dbReference>
<sequence length="121" mass="13031">MVIERRASAIAGRGMFTTGAVPRGAVVEVDADLLNHSCDPTLAWAAGGAGLVAFRDVGPGEELTFDYATASTDPELVVRCHCETYRCRQLVTGDDWRIPQVQSRYAGHLTSVVQRAVDGRP</sequence>
<evidence type="ECO:0000313" key="3">
    <source>
        <dbReference type="Proteomes" id="UP001500556"/>
    </source>
</evidence>